<dbReference type="Gene3D" id="3.40.50.1010">
    <property type="entry name" value="5'-nuclease"/>
    <property type="match status" value="1"/>
</dbReference>
<accession>A0A1J5I7G0</accession>
<protein>
    <recommendedName>
        <fullName evidence="1">PIN domain-containing protein</fullName>
    </recommendedName>
</protein>
<organism evidence="2 3">
    <name type="scientific">Candidatus Shapirobacteria bacterium CG2_30_35_20</name>
    <dbReference type="NCBI Taxonomy" id="1805376"/>
    <lineage>
        <taxon>Bacteria</taxon>
        <taxon>Candidatus Shapironibacteriota</taxon>
    </lineage>
</organism>
<feature type="domain" description="PIN" evidence="1">
    <location>
        <begin position="9"/>
        <end position="130"/>
    </location>
</feature>
<dbReference type="Proteomes" id="UP000182344">
    <property type="component" value="Unassembled WGS sequence"/>
</dbReference>
<dbReference type="InterPro" id="IPR029060">
    <property type="entry name" value="PIN-like_dom_sf"/>
</dbReference>
<dbReference type="InterPro" id="IPR002716">
    <property type="entry name" value="PIN_dom"/>
</dbReference>
<dbReference type="AlphaFoldDB" id="A0A1J5I7G0"/>
<proteinExistence type="predicted"/>
<dbReference type="STRING" id="1805376.AUK05_01980"/>
<comment type="caution">
    <text evidence="2">The sequence shown here is derived from an EMBL/GenBank/DDBJ whole genome shotgun (WGS) entry which is preliminary data.</text>
</comment>
<dbReference type="Pfam" id="PF01850">
    <property type="entry name" value="PIN"/>
    <property type="match status" value="1"/>
</dbReference>
<sequence>MGKRILKNIALDTNIITRYLIGDVESQLVEVKALFLRAEKKEVKLIILPVVVAEVSYVLDTIYHKSEIEISSYLQSFLIQPCFNLEHGKALLGMWEWYEWGNHFVDSYLLALNKYENIELFSFDKKLNKLLKK</sequence>
<gene>
    <name evidence="2" type="ORF">AUK05_01980</name>
</gene>
<dbReference type="SUPFAM" id="SSF88723">
    <property type="entry name" value="PIN domain-like"/>
    <property type="match status" value="1"/>
</dbReference>
<name>A0A1J5I7G0_9BACT</name>
<evidence type="ECO:0000313" key="3">
    <source>
        <dbReference type="Proteomes" id="UP000182344"/>
    </source>
</evidence>
<evidence type="ECO:0000259" key="1">
    <source>
        <dbReference type="Pfam" id="PF01850"/>
    </source>
</evidence>
<evidence type="ECO:0000313" key="2">
    <source>
        <dbReference type="EMBL" id="OIP87160.1"/>
    </source>
</evidence>
<reference evidence="2 3" key="1">
    <citation type="journal article" date="2016" name="Environ. Microbiol.">
        <title>Genomic resolution of a cold subsurface aquifer community provides metabolic insights for novel microbes adapted to high CO concentrations.</title>
        <authorList>
            <person name="Probst A.J."/>
            <person name="Castelle C.J."/>
            <person name="Singh A."/>
            <person name="Brown C.T."/>
            <person name="Anantharaman K."/>
            <person name="Sharon I."/>
            <person name="Hug L.A."/>
            <person name="Burstein D."/>
            <person name="Emerson J.B."/>
            <person name="Thomas B.C."/>
            <person name="Banfield J.F."/>
        </authorList>
    </citation>
    <scope>NUCLEOTIDE SEQUENCE [LARGE SCALE GENOMIC DNA]</scope>
    <source>
        <strain evidence="2">CG2_30_35_20</strain>
    </source>
</reference>
<dbReference type="EMBL" id="MNZO01000027">
    <property type="protein sequence ID" value="OIP87160.1"/>
    <property type="molecule type" value="Genomic_DNA"/>
</dbReference>